<sequence>MVWMARSSLVAVALLFAYAEAAARRKPPTTWEDDLSHVSNTPSSAKASCPIACPIACPEGWLFVCPCSCVPPDDPSTFPPPGPTDRRPQSNGAVV</sequence>
<keyword evidence="2" id="KW-0732">Signal</keyword>
<feature type="signal peptide" evidence="2">
    <location>
        <begin position="1"/>
        <end position="23"/>
    </location>
</feature>
<gene>
    <name evidence="3" type="ORF">FA13DRAFT_1742666</name>
</gene>
<reference evidence="3 4" key="1">
    <citation type="journal article" date="2019" name="Nat. Ecol. Evol.">
        <title>Megaphylogeny resolves global patterns of mushroom evolution.</title>
        <authorList>
            <person name="Varga T."/>
            <person name="Krizsan K."/>
            <person name="Foldi C."/>
            <person name="Dima B."/>
            <person name="Sanchez-Garcia M."/>
            <person name="Sanchez-Ramirez S."/>
            <person name="Szollosi G.J."/>
            <person name="Szarkandi J.G."/>
            <person name="Papp V."/>
            <person name="Albert L."/>
            <person name="Andreopoulos W."/>
            <person name="Angelini C."/>
            <person name="Antonin V."/>
            <person name="Barry K.W."/>
            <person name="Bougher N.L."/>
            <person name="Buchanan P."/>
            <person name="Buyck B."/>
            <person name="Bense V."/>
            <person name="Catcheside P."/>
            <person name="Chovatia M."/>
            <person name="Cooper J."/>
            <person name="Damon W."/>
            <person name="Desjardin D."/>
            <person name="Finy P."/>
            <person name="Geml J."/>
            <person name="Haridas S."/>
            <person name="Hughes K."/>
            <person name="Justo A."/>
            <person name="Karasinski D."/>
            <person name="Kautmanova I."/>
            <person name="Kiss B."/>
            <person name="Kocsube S."/>
            <person name="Kotiranta H."/>
            <person name="LaButti K.M."/>
            <person name="Lechner B.E."/>
            <person name="Liimatainen K."/>
            <person name="Lipzen A."/>
            <person name="Lukacs Z."/>
            <person name="Mihaltcheva S."/>
            <person name="Morgado L.N."/>
            <person name="Niskanen T."/>
            <person name="Noordeloos M.E."/>
            <person name="Ohm R.A."/>
            <person name="Ortiz-Santana B."/>
            <person name="Ovrebo C."/>
            <person name="Racz N."/>
            <person name="Riley R."/>
            <person name="Savchenko A."/>
            <person name="Shiryaev A."/>
            <person name="Soop K."/>
            <person name="Spirin V."/>
            <person name="Szebenyi C."/>
            <person name="Tomsovsky M."/>
            <person name="Tulloss R.E."/>
            <person name="Uehling J."/>
            <person name="Grigoriev I.V."/>
            <person name="Vagvolgyi C."/>
            <person name="Papp T."/>
            <person name="Martin F.M."/>
            <person name="Miettinen O."/>
            <person name="Hibbett D.S."/>
            <person name="Nagy L.G."/>
        </authorList>
    </citation>
    <scope>NUCLEOTIDE SEQUENCE [LARGE SCALE GENOMIC DNA]</scope>
    <source>
        <strain evidence="3 4">FP101781</strain>
    </source>
</reference>
<evidence type="ECO:0000313" key="3">
    <source>
        <dbReference type="EMBL" id="TEB20741.1"/>
    </source>
</evidence>
<keyword evidence="4" id="KW-1185">Reference proteome</keyword>
<evidence type="ECO:0000256" key="2">
    <source>
        <dbReference type="SAM" id="SignalP"/>
    </source>
</evidence>
<dbReference type="AlphaFoldDB" id="A0A4Y7SG93"/>
<comment type="caution">
    <text evidence="3">The sequence shown here is derived from an EMBL/GenBank/DDBJ whole genome shotgun (WGS) entry which is preliminary data.</text>
</comment>
<dbReference type="Proteomes" id="UP000298030">
    <property type="component" value="Unassembled WGS sequence"/>
</dbReference>
<feature type="region of interest" description="Disordered" evidence="1">
    <location>
        <begin position="76"/>
        <end position="95"/>
    </location>
</feature>
<protein>
    <submittedName>
        <fullName evidence="3">Uncharacterized protein</fullName>
    </submittedName>
</protein>
<name>A0A4Y7SG93_COPMI</name>
<accession>A0A4Y7SG93</accession>
<dbReference type="EMBL" id="QPFP01000132">
    <property type="protein sequence ID" value="TEB20741.1"/>
    <property type="molecule type" value="Genomic_DNA"/>
</dbReference>
<proteinExistence type="predicted"/>
<feature type="chain" id="PRO_5021397514" evidence="2">
    <location>
        <begin position="24"/>
        <end position="95"/>
    </location>
</feature>
<evidence type="ECO:0000313" key="4">
    <source>
        <dbReference type="Proteomes" id="UP000298030"/>
    </source>
</evidence>
<organism evidence="3 4">
    <name type="scientific">Coprinellus micaceus</name>
    <name type="common">Glistening ink-cap mushroom</name>
    <name type="synonym">Coprinus micaceus</name>
    <dbReference type="NCBI Taxonomy" id="71717"/>
    <lineage>
        <taxon>Eukaryota</taxon>
        <taxon>Fungi</taxon>
        <taxon>Dikarya</taxon>
        <taxon>Basidiomycota</taxon>
        <taxon>Agaricomycotina</taxon>
        <taxon>Agaricomycetes</taxon>
        <taxon>Agaricomycetidae</taxon>
        <taxon>Agaricales</taxon>
        <taxon>Agaricineae</taxon>
        <taxon>Psathyrellaceae</taxon>
        <taxon>Coprinellus</taxon>
    </lineage>
</organism>
<evidence type="ECO:0000256" key="1">
    <source>
        <dbReference type="SAM" id="MobiDB-lite"/>
    </source>
</evidence>